<evidence type="ECO:0000313" key="3">
    <source>
        <dbReference type="Proteomes" id="UP000298061"/>
    </source>
</evidence>
<name>A0A4Y9ZV51_9AGAM</name>
<proteinExistence type="predicted"/>
<organism evidence="2 3">
    <name type="scientific">Hericium alpestre</name>
    <dbReference type="NCBI Taxonomy" id="135208"/>
    <lineage>
        <taxon>Eukaryota</taxon>
        <taxon>Fungi</taxon>
        <taxon>Dikarya</taxon>
        <taxon>Basidiomycota</taxon>
        <taxon>Agaricomycotina</taxon>
        <taxon>Agaricomycetes</taxon>
        <taxon>Russulales</taxon>
        <taxon>Hericiaceae</taxon>
        <taxon>Hericium</taxon>
    </lineage>
</organism>
<feature type="compositionally biased region" description="Pro residues" evidence="1">
    <location>
        <begin position="42"/>
        <end position="57"/>
    </location>
</feature>
<dbReference type="Proteomes" id="UP000298061">
    <property type="component" value="Unassembled WGS sequence"/>
</dbReference>
<evidence type="ECO:0000313" key="2">
    <source>
        <dbReference type="EMBL" id="TFY78776.1"/>
    </source>
</evidence>
<keyword evidence="3" id="KW-1185">Reference proteome</keyword>
<accession>A0A4Y9ZV51</accession>
<feature type="compositionally biased region" description="Basic and acidic residues" evidence="1">
    <location>
        <begin position="29"/>
        <end position="41"/>
    </location>
</feature>
<comment type="caution">
    <text evidence="2">The sequence shown here is derived from an EMBL/GenBank/DDBJ whole genome shotgun (WGS) entry which is preliminary data.</text>
</comment>
<feature type="compositionally biased region" description="Pro residues" evidence="1">
    <location>
        <begin position="1"/>
        <end position="10"/>
    </location>
</feature>
<protein>
    <submittedName>
        <fullName evidence="2">Uncharacterized protein</fullName>
    </submittedName>
</protein>
<feature type="region of interest" description="Disordered" evidence="1">
    <location>
        <begin position="1"/>
        <end position="57"/>
    </location>
</feature>
<dbReference type="EMBL" id="SFCI01000618">
    <property type="protein sequence ID" value="TFY78776.1"/>
    <property type="molecule type" value="Genomic_DNA"/>
</dbReference>
<dbReference type="AlphaFoldDB" id="A0A4Y9ZV51"/>
<gene>
    <name evidence="2" type="ORF">EWM64_g5242</name>
</gene>
<evidence type="ECO:0000256" key="1">
    <source>
        <dbReference type="SAM" id="MobiDB-lite"/>
    </source>
</evidence>
<sequence length="258" mass="27843">MQFSTPPHPFPLLIDSQSPTPTDAIPTHSRIDTDIQTDDHAPPLPSPSHADLPPPTPLDMVPATLHASANIQTDDHTPTLSPPTSACTMTLRIDAGIQSDAPTHALAPNPCVHIVMAARVDTDMQCDLPAHPTTCVHTSMPYDTVAPRIDTGVRVNAAVILPPTSLTTCIPDAPCTSMPIRARMVQEIEPDLLIKILAKAIAKGEAAGMKKGKHSGFQDGMEVGWKSGTRERYRPYSIAHLHQLYDANGPTCYRATHW</sequence>
<reference evidence="2 3" key="1">
    <citation type="submission" date="2019-02" db="EMBL/GenBank/DDBJ databases">
        <title>Genome sequencing of the rare red list fungi Hericium alpestre (H. flagellum).</title>
        <authorList>
            <person name="Buettner E."/>
            <person name="Kellner H."/>
        </authorList>
    </citation>
    <scope>NUCLEOTIDE SEQUENCE [LARGE SCALE GENOMIC DNA]</scope>
    <source>
        <strain evidence="2 3">DSM 108284</strain>
    </source>
</reference>